<feature type="transmembrane region" description="Helical" evidence="2">
    <location>
        <begin position="113"/>
        <end position="136"/>
    </location>
</feature>
<dbReference type="RefSeq" id="WP_380227178.1">
    <property type="nucleotide sequence ID" value="NZ_JBHSOF010000028.1"/>
</dbReference>
<accession>A0ABW0X4L3</accession>
<sequence>MSRRLSSSGTPRSRVNRPGGWLSALPGRRGTLAELYSGRANSFGLLRLLLASSVVVSHMYPIAWGHLDPLWIKSGQQTDLGKMAVVGFFVLSGFMISASGARSTIGRYSWHRALRILPGLWGSLLVSALVIIPLLWHWQHGTFDGYWNHPQGPVNYLEGTWNTAISTGWDISGVIEGGIKRGTNYDAGVNGALWSLKYEILCYIVIGLMAAGGVLQRARKFVPLLALGLWVLILRDWVNMPTLRGIPGEMNSVVYVPFLGAMSMHFIIHLVFIFMIGATFQLYRERLVIHDGLALISAVTLGLSLWVGGLFVFGYPAFAYLLLWLAIRLPRPFQKVGRKRDYSYGIYIYGFTVEQALAMLGYAKHGKPVYLALAMAGTVVLAALSWHLLESPLMKAKNWTPWPVRKLKERGAARVAAAAEADPLTAPAAAPSAGEAPKVSA</sequence>
<dbReference type="InterPro" id="IPR002656">
    <property type="entry name" value="Acyl_transf_3_dom"/>
</dbReference>
<protein>
    <submittedName>
        <fullName evidence="4">Acyltransferase family protein</fullName>
        <ecNumber evidence="4">2.3.-.-</ecNumber>
    </submittedName>
</protein>
<feature type="compositionally biased region" description="Polar residues" evidence="1">
    <location>
        <begin position="1"/>
        <end position="13"/>
    </location>
</feature>
<feature type="transmembrane region" description="Helical" evidence="2">
    <location>
        <begin position="196"/>
        <end position="214"/>
    </location>
</feature>
<keyword evidence="2" id="KW-0812">Transmembrane</keyword>
<evidence type="ECO:0000313" key="4">
    <source>
        <dbReference type="EMBL" id="MFC5665490.1"/>
    </source>
</evidence>
<feature type="transmembrane region" description="Helical" evidence="2">
    <location>
        <begin position="313"/>
        <end position="330"/>
    </location>
</feature>
<dbReference type="Proteomes" id="UP001595975">
    <property type="component" value="Unassembled WGS sequence"/>
</dbReference>
<feature type="transmembrane region" description="Helical" evidence="2">
    <location>
        <begin position="221"/>
        <end position="238"/>
    </location>
</feature>
<feature type="transmembrane region" description="Helical" evidence="2">
    <location>
        <begin position="45"/>
        <end position="63"/>
    </location>
</feature>
<comment type="caution">
    <text evidence="4">The sequence shown here is derived from an EMBL/GenBank/DDBJ whole genome shotgun (WGS) entry which is preliminary data.</text>
</comment>
<evidence type="ECO:0000256" key="1">
    <source>
        <dbReference type="SAM" id="MobiDB-lite"/>
    </source>
</evidence>
<feature type="domain" description="Acyltransferase 3" evidence="3">
    <location>
        <begin position="44"/>
        <end position="385"/>
    </location>
</feature>
<name>A0ABW0X4L3_9ACTN</name>
<evidence type="ECO:0000313" key="5">
    <source>
        <dbReference type="Proteomes" id="UP001595975"/>
    </source>
</evidence>
<keyword evidence="2" id="KW-0472">Membrane</keyword>
<proteinExistence type="predicted"/>
<reference evidence="5" key="1">
    <citation type="journal article" date="2019" name="Int. J. Syst. Evol. Microbiol.">
        <title>The Global Catalogue of Microorganisms (GCM) 10K type strain sequencing project: providing services to taxonomists for standard genome sequencing and annotation.</title>
        <authorList>
            <consortium name="The Broad Institute Genomics Platform"/>
            <consortium name="The Broad Institute Genome Sequencing Center for Infectious Disease"/>
            <person name="Wu L."/>
            <person name="Ma J."/>
        </authorList>
    </citation>
    <scope>NUCLEOTIDE SEQUENCE [LARGE SCALE GENOMIC DNA]</scope>
    <source>
        <strain evidence="5">CGMCC 4.1437</strain>
    </source>
</reference>
<evidence type="ECO:0000256" key="2">
    <source>
        <dbReference type="SAM" id="Phobius"/>
    </source>
</evidence>
<keyword evidence="4" id="KW-0012">Acyltransferase</keyword>
<feature type="transmembrane region" description="Helical" evidence="2">
    <location>
        <begin position="369"/>
        <end position="389"/>
    </location>
</feature>
<keyword evidence="4" id="KW-0808">Transferase</keyword>
<feature type="region of interest" description="Disordered" evidence="1">
    <location>
        <begin position="418"/>
        <end position="441"/>
    </location>
</feature>
<feature type="transmembrane region" description="Helical" evidence="2">
    <location>
        <begin position="83"/>
        <end position="101"/>
    </location>
</feature>
<organism evidence="4 5">
    <name type="scientific">Kitasatospora misakiensis</name>
    <dbReference type="NCBI Taxonomy" id="67330"/>
    <lineage>
        <taxon>Bacteria</taxon>
        <taxon>Bacillati</taxon>
        <taxon>Actinomycetota</taxon>
        <taxon>Actinomycetes</taxon>
        <taxon>Kitasatosporales</taxon>
        <taxon>Streptomycetaceae</taxon>
        <taxon>Kitasatospora</taxon>
    </lineage>
</organism>
<dbReference type="GO" id="GO:0016746">
    <property type="term" value="F:acyltransferase activity"/>
    <property type="evidence" value="ECO:0007669"/>
    <property type="project" value="UniProtKB-KW"/>
</dbReference>
<dbReference type="EMBL" id="JBHSOF010000028">
    <property type="protein sequence ID" value="MFC5665490.1"/>
    <property type="molecule type" value="Genomic_DNA"/>
</dbReference>
<keyword evidence="2" id="KW-1133">Transmembrane helix</keyword>
<gene>
    <name evidence="4" type="ORF">ACFP3U_21245</name>
</gene>
<dbReference type="EC" id="2.3.-.-" evidence="4"/>
<dbReference type="Pfam" id="PF01757">
    <property type="entry name" value="Acyl_transf_3"/>
    <property type="match status" value="1"/>
</dbReference>
<feature type="transmembrane region" description="Helical" evidence="2">
    <location>
        <begin position="258"/>
        <end position="280"/>
    </location>
</feature>
<feature type="region of interest" description="Disordered" evidence="1">
    <location>
        <begin position="1"/>
        <end position="20"/>
    </location>
</feature>
<keyword evidence="5" id="KW-1185">Reference proteome</keyword>
<feature type="transmembrane region" description="Helical" evidence="2">
    <location>
        <begin position="287"/>
        <end position="307"/>
    </location>
</feature>
<feature type="transmembrane region" description="Helical" evidence="2">
    <location>
        <begin position="342"/>
        <end position="363"/>
    </location>
</feature>
<evidence type="ECO:0000259" key="3">
    <source>
        <dbReference type="Pfam" id="PF01757"/>
    </source>
</evidence>